<dbReference type="PANTHER" id="PTHR35046">
    <property type="entry name" value="ZINC KNUCKLE (CCHC-TYPE) FAMILY PROTEIN"/>
    <property type="match status" value="1"/>
</dbReference>
<sequence length="73" mass="8149">MLHRDDDSHRENFFHSYFHVLGKSCSIIIDGGNSVNVAGMRLVALAFTLGKYSDEVLYDVAPMEATHILLGRP</sequence>
<comment type="caution">
    <text evidence="1">The sequence shown here is derived from an EMBL/GenBank/DDBJ whole genome shotgun (WGS) entry which is preliminary data.</text>
</comment>
<feature type="non-terminal residue" evidence="1">
    <location>
        <position position="1"/>
    </location>
</feature>
<dbReference type="Proteomes" id="UP000257109">
    <property type="component" value="Unassembled WGS sequence"/>
</dbReference>
<name>A0A371E6Q5_MUCPR</name>
<keyword evidence="2" id="KW-1185">Reference proteome</keyword>
<evidence type="ECO:0000313" key="1">
    <source>
        <dbReference type="EMBL" id="RDX61689.1"/>
    </source>
</evidence>
<reference evidence="1" key="1">
    <citation type="submission" date="2018-05" db="EMBL/GenBank/DDBJ databases">
        <title>Draft genome of Mucuna pruriens seed.</title>
        <authorList>
            <person name="Nnadi N.E."/>
            <person name="Vos R."/>
            <person name="Hasami M.H."/>
            <person name="Devisetty U.K."/>
            <person name="Aguiy J.C."/>
        </authorList>
    </citation>
    <scope>NUCLEOTIDE SEQUENCE [LARGE SCALE GENOMIC DNA]</scope>
    <source>
        <strain evidence="1">JCA_2017</strain>
    </source>
</reference>
<protein>
    <submittedName>
        <fullName evidence="1">Uncharacterized protein</fullName>
    </submittedName>
</protein>
<proteinExistence type="predicted"/>
<accession>A0A371E6Q5</accession>
<organism evidence="1 2">
    <name type="scientific">Mucuna pruriens</name>
    <name type="common">Velvet bean</name>
    <name type="synonym">Dolichos pruriens</name>
    <dbReference type="NCBI Taxonomy" id="157652"/>
    <lineage>
        <taxon>Eukaryota</taxon>
        <taxon>Viridiplantae</taxon>
        <taxon>Streptophyta</taxon>
        <taxon>Embryophyta</taxon>
        <taxon>Tracheophyta</taxon>
        <taxon>Spermatophyta</taxon>
        <taxon>Magnoliopsida</taxon>
        <taxon>eudicotyledons</taxon>
        <taxon>Gunneridae</taxon>
        <taxon>Pentapetalae</taxon>
        <taxon>rosids</taxon>
        <taxon>fabids</taxon>
        <taxon>Fabales</taxon>
        <taxon>Fabaceae</taxon>
        <taxon>Papilionoideae</taxon>
        <taxon>50 kb inversion clade</taxon>
        <taxon>NPAAA clade</taxon>
        <taxon>indigoferoid/millettioid clade</taxon>
        <taxon>Phaseoleae</taxon>
        <taxon>Mucuna</taxon>
    </lineage>
</organism>
<evidence type="ECO:0000313" key="2">
    <source>
        <dbReference type="Proteomes" id="UP000257109"/>
    </source>
</evidence>
<dbReference type="EMBL" id="QJKJ01015986">
    <property type="protein sequence ID" value="RDX61689.1"/>
    <property type="molecule type" value="Genomic_DNA"/>
</dbReference>
<dbReference type="OrthoDB" id="1747743at2759"/>
<dbReference type="AlphaFoldDB" id="A0A371E6Q5"/>
<gene>
    <name evidence="1" type="ORF">CR513_60064</name>
</gene>
<dbReference type="PANTHER" id="PTHR35046:SF9">
    <property type="entry name" value="RNA-DIRECTED DNA POLYMERASE"/>
    <property type="match status" value="1"/>
</dbReference>